<proteinExistence type="inferred from homology"/>
<comment type="similarity">
    <text evidence="1">Belongs to the FAH family.</text>
</comment>
<gene>
    <name evidence="4" type="ORF">AV274_3627</name>
</gene>
<dbReference type="GO" id="GO:0006107">
    <property type="term" value="P:oxaloacetate metabolic process"/>
    <property type="evidence" value="ECO:0007669"/>
    <property type="project" value="UniProtKB-ARBA"/>
</dbReference>
<dbReference type="InterPro" id="IPR011234">
    <property type="entry name" value="Fumarylacetoacetase-like_C"/>
</dbReference>
<keyword evidence="2" id="KW-0479">Metal-binding</keyword>
<dbReference type="SUPFAM" id="SSF56529">
    <property type="entry name" value="FAH"/>
    <property type="match status" value="1"/>
</dbReference>
<dbReference type="Gene3D" id="3.90.850.10">
    <property type="entry name" value="Fumarylacetoacetase-like, C-terminal domain"/>
    <property type="match status" value="1"/>
</dbReference>
<evidence type="ECO:0000313" key="5">
    <source>
        <dbReference type="Proteomes" id="UP000078348"/>
    </source>
</evidence>
<dbReference type="GO" id="GO:0016787">
    <property type="term" value="F:hydrolase activity"/>
    <property type="evidence" value="ECO:0007669"/>
    <property type="project" value="UniProtKB-KW"/>
</dbReference>
<organism evidence="4 5">
    <name type="scientific">Blastocystis sp. subtype 1 (strain ATCC 50177 / NandII)</name>
    <dbReference type="NCBI Taxonomy" id="478820"/>
    <lineage>
        <taxon>Eukaryota</taxon>
        <taxon>Sar</taxon>
        <taxon>Stramenopiles</taxon>
        <taxon>Bigyra</taxon>
        <taxon>Opalozoa</taxon>
        <taxon>Opalinata</taxon>
        <taxon>Blastocystidae</taxon>
        <taxon>Blastocystis</taxon>
    </lineage>
</organism>
<dbReference type="GO" id="GO:0050163">
    <property type="term" value="F:oxaloacetate tautomerase activity"/>
    <property type="evidence" value="ECO:0007669"/>
    <property type="project" value="UniProtKB-ARBA"/>
</dbReference>
<dbReference type="FunFam" id="3.90.850.10:FF:000002">
    <property type="entry name" value="2-hydroxyhepta-2,4-diene-1,7-dioate isomerase"/>
    <property type="match status" value="1"/>
</dbReference>
<dbReference type="GO" id="GO:0046872">
    <property type="term" value="F:metal ion binding"/>
    <property type="evidence" value="ECO:0007669"/>
    <property type="project" value="UniProtKB-KW"/>
</dbReference>
<name>A0A196SEH2_BLAHN</name>
<sequence>MLSKSVALRSSLRSFARCFSKPGDSVQSYIRFIGPDGVTRYGQPEGEVAPKCEVRIIEGDVFGECKLSDRMDLAMKILPPIEPTSIYAIGLNYKKHAAEAKLPIPAYPAVFMKATTSVTGPFDNIIVPKCAAAKPEVDYEGELVVIIGKDCKNVSKEEALSYVHGYCVGNDVSARRWQGNKKSGGQWTRSKSFDSFSPMGPQIVLSPYLNGVVNKLQLSTRLNDKVMQNSNTSDMIWGVADIVSFLSEGTTLKKGTAIFTGTPEGVGFVRKPYVYLKENDVVRVTIEGLGSINNKVKFE</sequence>
<dbReference type="Pfam" id="PF01557">
    <property type="entry name" value="FAA_hydrolase"/>
    <property type="match status" value="1"/>
</dbReference>
<protein>
    <submittedName>
        <fullName evidence="4">Fumarylacetoacetate hydrolase</fullName>
    </submittedName>
</protein>
<dbReference type="STRING" id="478820.A0A196SEH2"/>
<keyword evidence="4" id="KW-0378">Hydrolase</keyword>
<dbReference type="PANTHER" id="PTHR11820">
    <property type="entry name" value="ACYLPYRUVASE"/>
    <property type="match status" value="1"/>
</dbReference>
<keyword evidence="5" id="KW-1185">Reference proteome</keyword>
<dbReference type="AlphaFoldDB" id="A0A196SEH2"/>
<dbReference type="OrthoDB" id="411064at2759"/>
<feature type="domain" description="Fumarylacetoacetase-like C-terminal" evidence="3">
    <location>
        <begin position="86"/>
        <end position="296"/>
    </location>
</feature>
<accession>A0A196SEH2</accession>
<evidence type="ECO:0000313" key="4">
    <source>
        <dbReference type="EMBL" id="OAO14716.1"/>
    </source>
</evidence>
<evidence type="ECO:0000259" key="3">
    <source>
        <dbReference type="Pfam" id="PF01557"/>
    </source>
</evidence>
<reference evidence="4 5" key="1">
    <citation type="submission" date="2016-05" db="EMBL/GenBank/DDBJ databases">
        <title>Nuclear genome of Blastocystis sp. subtype 1 NandII.</title>
        <authorList>
            <person name="Gentekaki E."/>
            <person name="Curtis B."/>
            <person name="Stairs C."/>
            <person name="Eme L."/>
            <person name="Herman E."/>
            <person name="Klimes V."/>
            <person name="Arias M.C."/>
            <person name="Elias M."/>
            <person name="Hilliou F."/>
            <person name="Klute M."/>
            <person name="Malik S.-B."/>
            <person name="Pightling A."/>
            <person name="Rachubinski R."/>
            <person name="Salas D."/>
            <person name="Schlacht A."/>
            <person name="Suga H."/>
            <person name="Archibald J."/>
            <person name="Ball S.G."/>
            <person name="Clark G."/>
            <person name="Dacks J."/>
            <person name="Van Der Giezen M."/>
            <person name="Tsaousis A."/>
            <person name="Roger A."/>
        </authorList>
    </citation>
    <scope>NUCLEOTIDE SEQUENCE [LARGE SCALE GENOMIC DNA]</scope>
    <source>
        <strain evidence="5">ATCC 50177 / NandII</strain>
    </source>
</reference>
<dbReference type="InterPro" id="IPR036663">
    <property type="entry name" value="Fumarylacetoacetase_C_sf"/>
</dbReference>
<dbReference type="Proteomes" id="UP000078348">
    <property type="component" value="Unassembled WGS sequence"/>
</dbReference>
<comment type="caution">
    <text evidence="4">The sequence shown here is derived from an EMBL/GenBank/DDBJ whole genome shotgun (WGS) entry which is preliminary data.</text>
</comment>
<evidence type="ECO:0000256" key="2">
    <source>
        <dbReference type="ARBA" id="ARBA00022723"/>
    </source>
</evidence>
<evidence type="ECO:0000256" key="1">
    <source>
        <dbReference type="ARBA" id="ARBA00010211"/>
    </source>
</evidence>
<dbReference type="EMBL" id="LXWW01000219">
    <property type="protein sequence ID" value="OAO14716.1"/>
    <property type="molecule type" value="Genomic_DNA"/>
</dbReference>